<feature type="chain" id="PRO_5036718828" description="Bifunctional inhibitor/plant lipid transfer protein/seed storage helical domain-containing protein" evidence="13">
    <location>
        <begin position="25"/>
        <end position="270"/>
    </location>
</feature>
<name>A0A978UQT5_ZIZJJ</name>
<proteinExistence type="inferred from homology"/>
<keyword evidence="7 13" id="KW-0732">Signal</keyword>
<dbReference type="GO" id="GO:0008289">
    <property type="term" value="F:lipid binding"/>
    <property type="evidence" value="ECO:0007669"/>
    <property type="project" value="UniProtKB-KW"/>
</dbReference>
<keyword evidence="4" id="KW-0813">Transport</keyword>
<evidence type="ECO:0000256" key="13">
    <source>
        <dbReference type="SAM" id="SignalP"/>
    </source>
</evidence>
<feature type="compositionally biased region" description="Polar residues" evidence="12">
    <location>
        <begin position="111"/>
        <end position="135"/>
    </location>
</feature>
<dbReference type="AlphaFoldDB" id="A0A978UQT5"/>
<keyword evidence="6" id="KW-0336">GPI-anchor</keyword>
<evidence type="ECO:0000256" key="10">
    <source>
        <dbReference type="ARBA" id="ARBA00023180"/>
    </source>
</evidence>
<evidence type="ECO:0000256" key="4">
    <source>
        <dbReference type="ARBA" id="ARBA00022448"/>
    </source>
</evidence>
<dbReference type="InterPro" id="IPR043325">
    <property type="entry name" value="LTSS"/>
</dbReference>
<evidence type="ECO:0000256" key="6">
    <source>
        <dbReference type="ARBA" id="ARBA00022622"/>
    </source>
</evidence>
<dbReference type="GO" id="GO:0006869">
    <property type="term" value="P:lipid transport"/>
    <property type="evidence" value="ECO:0007669"/>
    <property type="project" value="InterPro"/>
</dbReference>
<protein>
    <recommendedName>
        <fullName evidence="14">Bifunctional inhibitor/plant lipid transfer protein/seed storage helical domain-containing protein</fullName>
    </recommendedName>
</protein>
<dbReference type="Proteomes" id="UP000813462">
    <property type="component" value="Unassembled WGS sequence"/>
</dbReference>
<feature type="signal peptide" evidence="13">
    <location>
        <begin position="1"/>
        <end position="24"/>
    </location>
</feature>
<dbReference type="SMART" id="SM00499">
    <property type="entry name" value="AAI"/>
    <property type="match status" value="2"/>
</dbReference>
<evidence type="ECO:0000259" key="14">
    <source>
        <dbReference type="SMART" id="SM00499"/>
    </source>
</evidence>
<keyword evidence="9" id="KW-1015">Disulfide bond</keyword>
<feature type="domain" description="Bifunctional inhibitor/plant lipid transfer protein/seed storage helical" evidence="14">
    <location>
        <begin position="143"/>
        <end position="220"/>
    </location>
</feature>
<dbReference type="Pfam" id="PF14368">
    <property type="entry name" value="LTP_2"/>
    <property type="match status" value="2"/>
</dbReference>
<dbReference type="CDD" id="cd00010">
    <property type="entry name" value="AAI_LTSS"/>
    <property type="match status" value="2"/>
</dbReference>
<feature type="domain" description="Bifunctional inhibitor/plant lipid transfer protein/seed storage helical" evidence="14">
    <location>
        <begin position="28"/>
        <end position="107"/>
    </location>
</feature>
<dbReference type="FunFam" id="1.10.110.10:FF:000001">
    <property type="entry name" value="Bifunctional inhibitor/lipid-transfer protein/seed storage 2S albumin superfamily protein"/>
    <property type="match status" value="1"/>
</dbReference>
<evidence type="ECO:0000256" key="3">
    <source>
        <dbReference type="ARBA" id="ARBA00009748"/>
    </source>
</evidence>
<feature type="region of interest" description="Disordered" evidence="12">
    <location>
        <begin position="216"/>
        <end position="242"/>
    </location>
</feature>
<evidence type="ECO:0000256" key="9">
    <source>
        <dbReference type="ARBA" id="ARBA00023157"/>
    </source>
</evidence>
<feature type="region of interest" description="Disordered" evidence="12">
    <location>
        <begin position="106"/>
        <end position="135"/>
    </location>
</feature>
<comment type="caution">
    <text evidence="15">The sequence shown here is derived from an EMBL/GenBank/DDBJ whole genome shotgun (WGS) entry which is preliminary data.</text>
</comment>
<sequence>MALNATKMGIVLVLVTLFCDGAVAQLSCTRVMISLSPCLNYVTGNSSNTPPSSSCCSQLANIVQSQPQCLCSVLNGGGSSLGVTINQTQALSLPSACNVQTPPASHCNGANGPTNSPAADTSSGETPESKPSFQSGTLAQSDCGNAIIGMSSCLNYITGNTSSTSSACCSQLATVMLSQPQCLSQALNGGASSLGVNVNQTQALALPDACNVKTPSASRCNGSYPSDSPLGTGKTSKIGDSSDGNSTKLALSMLFFLLFVASFASASNAF</sequence>
<keyword evidence="5" id="KW-1003">Cell membrane</keyword>
<comment type="similarity">
    <text evidence="3">Belongs to the plant LTP family.</text>
</comment>
<dbReference type="GO" id="GO:0098552">
    <property type="term" value="C:side of membrane"/>
    <property type="evidence" value="ECO:0007669"/>
    <property type="project" value="UniProtKB-KW"/>
</dbReference>
<feature type="compositionally biased region" description="Polar residues" evidence="12">
    <location>
        <begin position="216"/>
        <end position="226"/>
    </location>
</feature>
<evidence type="ECO:0000256" key="5">
    <source>
        <dbReference type="ARBA" id="ARBA00022475"/>
    </source>
</evidence>
<dbReference type="SUPFAM" id="SSF47699">
    <property type="entry name" value="Bifunctional inhibitor/lipid-transfer protein/seed storage 2S albumin"/>
    <property type="match status" value="2"/>
</dbReference>
<evidence type="ECO:0000256" key="1">
    <source>
        <dbReference type="ARBA" id="ARBA00003211"/>
    </source>
</evidence>
<keyword evidence="10" id="KW-0325">Glycoprotein</keyword>
<evidence type="ECO:0000313" key="16">
    <source>
        <dbReference type="Proteomes" id="UP000813462"/>
    </source>
</evidence>
<dbReference type="EMBL" id="JAEACU010000009">
    <property type="protein sequence ID" value="KAH7517235.1"/>
    <property type="molecule type" value="Genomic_DNA"/>
</dbReference>
<evidence type="ECO:0000313" key="15">
    <source>
        <dbReference type="EMBL" id="KAH7517235.1"/>
    </source>
</evidence>
<evidence type="ECO:0000256" key="11">
    <source>
        <dbReference type="ARBA" id="ARBA00023288"/>
    </source>
</evidence>
<evidence type="ECO:0000256" key="7">
    <source>
        <dbReference type="ARBA" id="ARBA00022729"/>
    </source>
</evidence>
<dbReference type="InterPro" id="IPR036312">
    <property type="entry name" value="Bifun_inhib/LTP/seed_sf"/>
</dbReference>
<reference evidence="15" key="1">
    <citation type="journal article" date="2021" name="Front. Plant Sci.">
        <title>Chromosome-Scale Genome Assembly for Chinese Sour Jujube and Insights Into Its Genome Evolution and Domestication Signature.</title>
        <authorList>
            <person name="Shen L.-Y."/>
            <person name="Luo H."/>
            <person name="Wang X.-L."/>
            <person name="Wang X.-M."/>
            <person name="Qiu X.-J."/>
            <person name="Liu H."/>
            <person name="Zhou S.-S."/>
            <person name="Jia K.-H."/>
            <person name="Nie S."/>
            <person name="Bao Y.-T."/>
            <person name="Zhang R.-G."/>
            <person name="Yun Q.-Z."/>
            <person name="Chai Y.-H."/>
            <person name="Lu J.-Y."/>
            <person name="Li Y."/>
            <person name="Zhao S.-W."/>
            <person name="Mao J.-F."/>
            <person name="Jia S.-G."/>
            <person name="Mao Y.-M."/>
        </authorList>
    </citation>
    <scope>NUCLEOTIDE SEQUENCE</scope>
    <source>
        <strain evidence="15">AT0</strain>
        <tissue evidence="15">Leaf</tissue>
    </source>
</reference>
<evidence type="ECO:0000256" key="2">
    <source>
        <dbReference type="ARBA" id="ARBA00004609"/>
    </source>
</evidence>
<dbReference type="InterPro" id="IPR016140">
    <property type="entry name" value="Bifunc_inhib/LTP/seed_store"/>
</dbReference>
<evidence type="ECO:0000256" key="8">
    <source>
        <dbReference type="ARBA" id="ARBA00023121"/>
    </source>
</evidence>
<keyword evidence="11" id="KW-0449">Lipoprotein</keyword>
<accession>A0A978UQT5</accession>
<evidence type="ECO:0000256" key="12">
    <source>
        <dbReference type="SAM" id="MobiDB-lite"/>
    </source>
</evidence>
<keyword evidence="6" id="KW-0472">Membrane</keyword>
<organism evidence="15 16">
    <name type="scientific">Ziziphus jujuba var. spinosa</name>
    <dbReference type="NCBI Taxonomy" id="714518"/>
    <lineage>
        <taxon>Eukaryota</taxon>
        <taxon>Viridiplantae</taxon>
        <taxon>Streptophyta</taxon>
        <taxon>Embryophyta</taxon>
        <taxon>Tracheophyta</taxon>
        <taxon>Spermatophyta</taxon>
        <taxon>Magnoliopsida</taxon>
        <taxon>eudicotyledons</taxon>
        <taxon>Gunneridae</taxon>
        <taxon>Pentapetalae</taxon>
        <taxon>rosids</taxon>
        <taxon>fabids</taxon>
        <taxon>Rosales</taxon>
        <taxon>Rhamnaceae</taxon>
        <taxon>Paliureae</taxon>
        <taxon>Ziziphus</taxon>
    </lineage>
</organism>
<gene>
    <name evidence="15" type="ORF">FEM48_Zijuj09G0041400</name>
</gene>
<dbReference type="PRINTS" id="PR00382">
    <property type="entry name" value="LIPIDTRNSFER"/>
</dbReference>
<dbReference type="PANTHER" id="PTHR33044">
    <property type="entry name" value="BIFUNCTIONAL INHIBITOR/LIPID-TRANSFER PROTEIN/SEED STORAGE 2S ALBUMIN SUPERFAMILY PROTEIN-RELATED"/>
    <property type="match status" value="1"/>
</dbReference>
<dbReference type="Gene3D" id="1.10.110.10">
    <property type="entry name" value="Plant lipid-transfer and hydrophobic proteins"/>
    <property type="match status" value="2"/>
</dbReference>
<dbReference type="InterPro" id="IPR000528">
    <property type="entry name" value="Plant_nsLTP"/>
</dbReference>
<dbReference type="GO" id="GO:0005886">
    <property type="term" value="C:plasma membrane"/>
    <property type="evidence" value="ECO:0007669"/>
    <property type="project" value="UniProtKB-SubCell"/>
</dbReference>
<keyword evidence="8" id="KW-0446">Lipid-binding</keyword>
<comment type="subcellular location">
    <subcellularLocation>
        <location evidence="2">Cell membrane</location>
        <topology evidence="2">Lipid-anchor</topology>
        <topology evidence="2">GPI-anchor</topology>
    </subcellularLocation>
</comment>
<comment type="function">
    <text evidence="1">Plant non-specific lipid-transfer proteins transfer phospholipids as well as galactolipids across membranes. May play a role in wax or cutin deposition in the cell walls of expanding epidermal cells and certain secretory tissues.</text>
</comment>
<feature type="compositionally biased region" description="Polar residues" evidence="12">
    <location>
        <begin position="233"/>
        <end position="242"/>
    </location>
</feature>